<accession>A0ABY1GYK1</accession>
<protein>
    <submittedName>
        <fullName evidence="2">Uncharacterized protein</fullName>
    </submittedName>
</protein>
<evidence type="ECO:0000313" key="2">
    <source>
        <dbReference type="EMBL" id="SFU01949.1"/>
    </source>
</evidence>
<reference evidence="2 3" key="1">
    <citation type="submission" date="2016-10" db="EMBL/GenBank/DDBJ databases">
        <authorList>
            <person name="Varghese N."/>
            <person name="Submissions S."/>
        </authorList>
    </citation>
    <scope>NUCLEOTIDE SEQUENCE [LARGE SCALE GENOMIC DNA]</scope>
    <source>
        <strain evidence="2 3">CGMCC 1.8499</strain>
    </source>
</reference>
<dbReference type="EMBL" id="FPAZ01000029">
    <property type="protein sequence ID" value="SFU01949.1"/>
    <property type="molecule type" value="Genomic_DNA"/>
</dbReference>
<keyword evidence="3" id="KW-1185">Reference proteome</keyword>
<proteinExistence type="predicted"/>
<dbReference type="Proteomes" id="UP000183805">
    <property type="component" value="Unassembled WGS sequence"/>
</dbReference>
<gene>
    <name evidence="2" type="ORF">SAMN04487854_12910</name>
</gene>
<name>A0ABY1GYK1_9GAMM</name>
<evidence type="ECO:0000313" key="3">
    <source>
        <dbReference type="Proteomes" id="UP000183805"/>
    </source>
</evidence>
<evidence type="ECO:0000256" key="1">
    <source>
        <dbReference type="SAM" id="Phobius"/>
    </source>
</evidence>
<keyword evidence="1" id="KW-0472">Membrane</keyword>
<keyword evidence="1" id="KW-0812">Transmembrane</keyword>
<keyword evidence="1" id="KW-1133">Transmembrane helix</keyword>
<feature type="transmembrane region" description="Helical" evidence="1">
    <location>
        <begin position="6"/>
        <end position="28"/>
    </location>
</feature>
<organism evidence="2 3">
    <name type="scientific">Pseudoalteromonas lipolytica</name>
    <dbReference type="NCBI Taxonomy" id="570156"/>
    <lineage>
        <taxon>Bacteria</taxon>
        <taxon>Pseudomonadati</taxon>
        <taxon>Pseudomonadota</taxon>
        <taxon>Gammaproteobacteria</taxon>
        <taxon>Alteromonadales</taxon>
        <taxon>Pseudoalteromonadaceae</taxon>
        <taxon>Pseudoalteromonas</taxon>
    </lineage>
</organism>
<sequence>MNFLIISSYILAFKSAILLNLSQFLLYLDQSSVCYEKIYHFSTYYFSIVHD</sequence>
<comment type="caution">
    <text evidence="2">The sequence shown here is derived from an EMBL/GenBank/DDBJ whole genome shotgun (WGS) entry which is preliminary data.</text>
</comment>